<evidence type="ECO:0000313" key="6">
    <source>
        <dbReference type="Proteomes" id="UP000503117"/>
    </source>
</evidence>
<evidence type="ECO:0000256" key="3">
    <source>
        <dbReference type="ARBA" id="ARBA00022840"/>
    </source>
</evidence>
<accession>A0ABX6MBH9</accession>
<keyword evidence="1" id="KW-0547">Nucleotide-binding</keyword>
<protein>
    <submittedName>
        <fullName evidence="5">DNA primase</fullName>
    </submittedName>
</protein>
<dbReference type="InterPro" id="IPR027417">
    <property type="entry name" value="P-loop_NTPase"/>
</dbReference>
<dbReference type="PROSITE" id="PS51206">
    <property type="entry name" value="SF3_HELICASE_1"/>
    <property type="match status" value="1"/>
</dbReference>
<evidence type="ECO:0000313" key="5">
    <source>
        <dbReference type="EMBL" id="QJD91686.1"/>
    </source>
</evidence>
<organism evidence="5 6">
    <name type="scientific">Duganella dendranthematis</name>
    <dbReference type="NCBI Taxonomy" id="2728021"/>
    <lineage>
        <taxon>Bacteria</taxon>
        <taxon>Pseudomonadati</taxon>
        <taxon>Pseudomonadota</taxon>
        <taxon>Betaproteobacteria</taxon>
        <taxon>Burkholderiales</taxon>
        <taxon>Oxalobacteraceae</taxon>
        <taxon>Telluria group</taxon>
        <taxon>Duganella</taxon>
    </lineage>
</organism>
<dbReference type="PANTHER" id="PTHR35372:SF2">
    <property type="entry name" value="SF3 HELICASE DOMAIN-CONTAINING PROTEIN"/>
    <property type="match status" value="1"/>
</dbReference>
<keyword evidence="2" id="KW-0378">Hydrolase</keyword>
<dbReference type="Pfam" id="PF19263">
    <property type="entry name" value="DUF5906"/>
    <property type="match status" value="1"/>
</dbReference>
<feature type="domain" description="SF3 helicase" evidence="4">
    <location>
        <begin position="140"/>
        <end position="290"/>
    </location>
</feature>
<reference evidence="5 6" key="1">
    <citation type="submission" date="2020-04" db="EMBL/GenBank/DDBJ databases">
        <title>Genome sequencing of novel species.</title>
        <authorList>
            <person name="Heo J."/>
            <person name="Kim S.-J."/>
            <person name="Kim J.-S."/>
            <person name="Hong S.-B."/>
            <person name="Kwon S.-W."/>
        </authorList>
    </citation>
    <scope>NUCLEOTIDE SEQUENCE [LARGE SCALE GENOMIC DNA]</scope>
    <source>
        <strain evidence="5 6">AF9R3</strain>
    </source>
</reference>
<dbReference type="InterPro" id="IPR014015">
    <property type="entry name" value="Helicase_SF3_DNA-vir"/>
</dbReference>
<dbReference type="SUPFAM" id="SSF52540">
    <property type="entry name" value="P-loop containing nucleoside triphosphate hydrolases"/>
    <property type="match status" value="1"/>
</dbReference>
<dbReference type="NCBIfam" id="TIGR01613">
    <property type="entry name" value="primase_Cterm"/>
    <property type="match status" value="1"/>
</dbReference>
<dbReference type="PANTHER" id="PTHR35372">
    <property type="entry name" value="ATP BINDING PROTEIN-RELATED"/>
    <property type="match status" value="1"/>
</dbReference>
<gene>
    <name evidence="5" type="ORF">HH213_17290</name>
</gene>
<sequence>MSFDPHAFAEHLASLQRFKQDDNLLYEWTGTHWNVLGDEAAERNAYHWLVANQREYATTRNAASAVGSAKHWVDALGPIADEMVVPCMNGYVKICDGVPSLSDADPAMGLRHVLSCAFDTAEQSSPCFSRFIQQVLPDAEVRARVQEYVGYTLTSDTRYQRAQLWLGSGANGKGVLANIVQALHGRAEAVRLDELDGFGLSALVGASLIYSDEVPQGAIQEQVLKSAIAGERIYIDRKYKEPVSARLRGKWLVLGNHLPLIRDHSTGFWRRWDVVPFNITISEENRDPILAERIIENELGGVLTWALEGLIRLQKRGGFSANVPAAMAELIQEVKAESNAVLAWCEDCSIQKRVGLQTRKSEVYSHFRGWCERNGRRADGDAAFWKKLKAILNLEVDNQRGRVERGGAPVRVCPIDLSGSV</sequence>
<evidence type="ECO:0000256" key="2">
    <source>
        <dbReference type="ARBA" id="ARBA00022801"/>
    </source>
</evidence>
<proteinExistence type="predicted"/>
<dbReference type="EMBL" id="CP051684">
    <property type="protein sequence ID" value="QJD91686.1"/>
    <property type="molecule type" value="Genomic_DNA"/>
</dbReference>
<evidence type="ECO:0000259" key="4">
    <source>
        <dbReference type="PROSITE" id="PS51206"/>
    </source>
</evidence>
<name>A0ABX6MBH9_9BURK</name>
<dbReference type="InterPro" id="IPR045455">
    <property type="entry name" value="NrS-1_pol-like_helicase"/>
</dbReference>
<dbReference type="InterPro" id="IPR051620">
    <property type="entry name" value="ORF904-like_C"/>
</dbReference>
<evidence type="ECO:0000256" key="1">
    <source>
        <dbReference type="ARBA" id="ARBA00022741"/>
    </source>
</evidence>
<dbReference type="Gene3D" id="3.40.50.300">
    <property type="entry name" value="P-loop containing nucleotide triphosphate hydrolases"/>
    <property type="match status" value="1"/>
</dbReference>
<dbReference type="Proteomes" id="UP000503117">
    <property type="component" value="Chromosome"/>
</dbReference>
<keyword evidence="3" id="KW-0067">ATP-binding</keyword>
<keyword evidence="6" id="KW-1185">Reference proteome</keyword>
<dbReference type="InterPro" id="IPR006500">
    <property type="entry name" value="Helicase_put_C_phage/plasmid"/>
</dbReference>
<dbReference type="RefSeq" id="WP_169113038.1">
    <property type="nucleotide sequence ID" value="NZ_CP051684.1"/>
</dbReference>